<accession>A0A0A8YYL6</accession>
<proteinExistence type="predicted"/>
<reference evidence="1" key="1">
    <citation type="submission" date="2014-09" db="EMBL/GenBank/DDBJ databases">
        <authorList>
            <person name="Magalhaes I.L.F."/>
            <person name="Oliveira U."/>
            <person name="Santos F.R."/>
            <person name="Vidigal T.H.D.A."/>
            <person name="Brescovit A.D."/>
            <person name="Santos A.J."/>
        </authorList>
    </citation>
    <scope>NUCLEOTIDE SEQUENCE</scope>
    <source>
        <tissue evidence="1">Shoot tissue taken approximately 20 cm above the soil surface</tissue>
    </source>
</reference>
<sequence length="25" mass="2879">MAMLPAGIEQGTPDTCMWLHWHCLH</sequence>
<reference evidence="1" key="2">
    <citation type="journal article" date="2015" name="Data Brief">
        <title>Shoot transcriptome of the giant reed, Arundo donax.</title>
        <authorList>
            <person name="Barrero R.A."/>
            <person name="Guerrero F.D."/>
            <person name="Moolhuijzen P."/>
            <person name="Goolsby J.A."/>
            <person name="Tidwell J."/>
            <person name="Bellgard S.E."/>
            <person name="Bellgard M.I."/>
        </authorList>
    </citation>
    <scope>NUCLEOTIDE SEQUENCE</scope>
    <source>
        <tissue evidence="1">Shoot tissue taken approximately 20 cm above the soil surface</tissue>
    </source>
</reference>
<organism evidence="1">
    <name type="scientific">Arundo donax</name>
    <name type="common">Giant reed</name>
    <name type="synonym">Donax arundinaceus</name>
    <dbReference type="NCBI Taxonomy" id="35708"/>
    <lineage>
        <taxon>Eukaryota</taxon>
        <taxon>Viridiplantae</taxon>
        <taxon>Streptophyta</taxon>
        <taxon>Embryophyta</taxon>
        <taxon>Tracheophyta</taxon>
        <taxon>Spermatophyta</taxon>
        <taxon>Magnoliopsida</taxon>
        <taxon>Liliopsida</taxon>
        <taxon>Poales</taxon>
        <taxon>Poaceae</taxon>
        <taxon>PACMAD clade</taxon>
        <taxon>Arundinoideae</taxon>
        <taxon>Arundineae</taxon>
        <taxon>Arundo</taxon>
    </lineage>
</organism>
<protein>
    <submittedName>
        <fullName evidence="1">Uncharacterized protein</fullName>
    </submittedName>
</protein>
<dbReference type="EMBL" id="GBRH01268320">
    <property type="protein sequence ID" value="JAD29575.1"/>
    <property type="molecule type" value="Transcribed_RNA"/>
</dbReference>
<evidence type="ECO:0000313" key="1">
    <source>
        <dbReference type="EMBL" id="JAD29575.1"/>
    </source>
</evidence>
<dbReference type="AlphaFoldDB" id="A0A0A8YYL6"/>
<name>A0A0A8YYL6_ARUDO</name>